<dbReference type="SMART" id="SM00861">
    <property type="entry name" value="Transket_pyr"/>
    <property type="match status" value="1"/>
</dbReference>
<dbReference type="InterPro" id="IPR005475">
    <property type="entry name" value="Transketolase-like_Pyr-bd"/>
</dbReference>
<dbReference type="InterPro" id="IPR049557">
    <property type="entry name" value="Transketolase_CS"/>
</dbReference>
<dbReference type="Pfam" id="PF13292">
    <property type="entry name" value="DXP_synthase_N"/>
    <property type="match status" value="1"/>
</dbReference>
<feature type="binding site" evidence="10">
    <location>
        <position position="367"/>
    </location>
    <ligand>
        <name>thiamine diphosphate</name>
        <dbReference type="ChEBI" id="CHEBI:58937"/>
    </ligand>
</feature>
<evidence type="ECO:0000256" key="7">
    <source>
        <dbReference type="ARBA" id="ARBA00022977"/>
    </source>
</evidence>
<evidence type="ECO:0000256" key="2">
    <source>
        <dbReference type="ARBA" id="ARBA00011081"/>
    </source>
</evidence>
<dbReference type="InterPro" id="IPR009014">
    <property type="entry name" value="Transketo_C/PFOR_II"/>
</dbReference>
<keyword evidence="9 10" id="KW-0414">Isoprene biosynthesis</keyword>
<comment type="catalytic activity">
    <reaction evidence="10">
        <text>D-glyceraldehyde 3-phosphate + pyruvate + H(+) = 1-deoxy-D-xylulose 5-phosphate + CO2</text>
        <dbReference type="Rhea" id="RHEA:12605"/>
        <dbReference type="ChEBI" id="CHEBI:15361"/>
        <dbReference type="ChEBI" id="CHEBI:15378"/>
        <dbReference type="ChEBI" id="CHEBI:16526"/>
        <dbReference type="ChEBI" id="CHEBI:57792"/>
        <dbReference type="ChEBI" id="CHEBI:59776"/>
        <dbReference type="EC" id="2.2.1.7"/>
    </reaction>
</comment>
<evidence type="ECO:0000256" key="9">
    <source>
        <dbReference type="ARBA" id="ARBA00023229"/>
    </source>
</evidence>
<dbReference type="Pfam" id="PF02780">
    <property type="entry name" value="Transketolase_C"/>
    <property type="match status" value="1"/>
</dbReference>
<dbReference type="CDD" id="cd02007">
    <property type="entry name" value="TPP_DXS"/>
    <property type="match status" value="1"/>
</dbReference>
<proteinExistence type="inferred from homology"/>
<evidence type="ECO:0000256" key="5">
    <source>
        <dbReference type="ARBA" id="ARBA00022723"/>
    </source>
</evidence>
<keyword evidence="4 10" id="KW-0808">Transferase</keyword>
<sequence length="630" mass="70169">MDLTEIKDPSFLKNMSNEELEQFAAKIRQFLIEKLSVTGGHLGANLGVVELTLALHKLFQSPKDKFIFDVGHQSYIHKILTGRAGQFDTLRQYKGLCGFPKVRESEHDVWETGHSSTSLSAAMGMTIARDLKKEDSHIVPIIGDGALTGGMALEALNHIGHEKKDIIVILNDNEMSIANNVGALHNALGRMRSAGKYKRVKDEMEWLMKKIPAVGGRLAQTAERVKDSMKYFMVPGMLFEEFGFTYYGPVDGHDFSALQENLQYAKKTGGPVLVHVITQKGKGYQPAETDMKDRWHGVGPYKIDSGEKIKPVDAPPAWSEVVSSTLQKKAREDERLTVITPAMILGSKLEKFQKEFPERLFDVGIAEQHAATMSAGLATQGMKPFLAIYSTFLQRAYDQLVHDVCRQNLNVMFGIDRAGLVGADGETHQGVFDISFLRSIPNMVVMMPKDENECQHMVHTAVEYDDGPIAVRYPRGNGLGVAMDETFHSIEIGSWEILKEGSDAAILTFGTTIPMALQASKELQAKGISVKVINARFIKPLDERMLHELMSMNLPILTIEEAVLKGGFGSSVLEFAEENDYQNQAIQRMGIPDRYIEHGKVDQLLEEIGLTKEQAIQHIQRMLPSKQQRA</sequence>
<keyword evidence="5 10" id="KW-0479">Metal-binding</keyword>
<dbReference type="SUPFAM" id="SSF52518">
    <property type="entry name" value="Thiamin diphosphate-binding fold (THDP-binding)"/>
    <property type="match status" value="2"/>
</dbReference>
<comment type="subunit">
    <text evidence="3 10">Homodimer.</text>
</comment>
<feature type="domain" description="Transketolase-like pyrimidine-binding" evidence="11">
    <location>
        <begin position="316"/>
        <end position="481"/>
    </location>
</feature>
<dbReference type="InterPro" id="IPR020826">
    <property type="entry name" value="Transketolase_BS"/>
</dbReference>
<feature type="binding site" evidence="10">
    <location>
        <begin position="145"/>
        <end position="146"/>
    </location>
    <ligand>
        <name>thiamine diphosphate</name>
        <dbReference type="ChEBI" id="CHEBI:58937"/>
    </ligand>
</feature>
<dbReference type="Pfam" id="PF02779">
    <property type="entry name" value="Transket_pyr"/>
    <property type="match status" value="1"/>
</dbReference>
<keyword evidence="6 10" id="KW-0460">Magnesium</keyword>
<dbReference type="EC" id="2.2.1.7" evidence="10"/>
<protein>
    <recommendedName>
        <fullName evidence="10">1-deoxy-D-xylulose-5-phosphate synthase</fullName>
        <ecNumber evidence="10">2.2.1.7</ecNumber>
    </recommendedName>
    <alternativeName>
        <fullName evidence="10">1-deoxyxylulose-5-phosphate synthase</fullName>
        <shortName evidence="10">DXP synthase</shortName>
        <shortName evidence="10">DXPS</shortName>
    </alternativeName>
</protein>
<feature type="binding site" evidence="10">
    <location>
        <begin position="113"/>
        <end position="115"/>
    </location>
    <ligand>
        <name>thiamine diphosphate</name>
        <dbReference type="ChEBI" id="CHEBI:58937"/>
    </ligand>
</feature>
<feature type="binding site" evidence="10">
    <location>
        <position position="284"/>
    </location>
    <ligand>
        <name>thiamine diphosphate</name>
        <dbReference type="ChEBI" id="CHEBI:58937"/>
    </ligand>
</feature>
<dbReference type="InterPro" id="IPR033248">
    <property type="entry name" value="Transketolase_C"/>
</dbReference>
<comment type="cofactor">
    <cofactor evidence="10">
        <name>Mg(2+)</name>
        <dbReference type="ChEBI" id="CHEBI:18420"/>
    </cofactor>
    <text evidence="10">Binds 1 Mg(2+) ion per subunit.</text>
</comment>
<dbReference type="PROSITE" id="PS00802">
    <property type="entry name" value="TRANSKETOLASE_2"/>
    <property type="match status" value="1"/>
</dbReference>
<organism evidence="12 13">
    <name type="scientific">Sediminibacillus dalangtanensis</name>
    <dbReference type="NCBI Taxonomy" id="2729421"/>
    <lineage>
        <taxon>Bacteria</taxon>
        <taxon>Bacillati</taxon>
        <taxon>Bacillota</taxon>
        <taxon>Bacilli</taxon>
        <taxon>Bacillales</taxon>
        <taxon>Bacillaceae</taxon>
        <taxon>Sediminibacillus</taxon>
    </lineage>
</organism>
<dbReference type="Gene3D" id="3.40.50.970">
    <property type="match status" value="2"/>
</dbReference>
<dbReference type="Gene3D" id="3.40.50.920">
    <property type="match status" value="1"/>
</dbReference>
<dbReference type="InterPro" id="IPR005477">
    <property type="entry name" value="Dxylulose-5-P_synthase"/>
</dbReference>
<dbReference type="PANTHER" id="PTHR43322">
    <property type="entry name" value="1-D-DEOXYXYLULOSE 5-PHOSPHATE SYNTHASE-RELATED"/>
    <property type="match status" value="1"/>
</dbReference>
<comment type="pathway">
    <text evidence="1 10">Metabolic intermediate biosynthesis; 1-deoxy-D-xylulose 5-phosphate biosynthesis; 1-deoxy-D-xylulose 5-phosphate from D-glyceraldehyde 3-phosphate and pyruvate: step 1/1.</text>
</comment>
<evidence type="ECO:0000256" key="8">
    <source>
        <dbReference type="ARBA" id="ARBA00023052"/>
    </source>
</evidence>
<reference evidence="12 13" key="1">
    <citation type="submission" date="2019-12" db="EMBL/GenBank/DDBJ databases">
        <title>The whole genome sequencing of a strain isolated from a Mars analog, Dalangtan Playa.</title>
        <authorList>
            <person name="Huang T."/>
        </authorList>
    </citation>
    <scope>NUCLEOTIDE SEQUENCE [LARGE SCALE GENOMIC DNA]</scope>
    <source>
        <strain evidence="12 13">DP4-553-S</strain>
    </source>
</reference>
<dbReference type="HAMAP" id="MF_00315">
    <property type="entry name" value="DXP_synth"/>
    <property type="match status" value="1"/>
</dbReference>
<feature type="binding site" evidence="10">
    <location>
        <position position="72"/>
    </location>
    <ligand>
        <name>thiamine diphosphate</name>
        <dbReference type="ChEBI" id="CHEBI:58937"/>
    </ligand>
</feature>
<keyword evidence="8 10" id="KW-0786">Thiamine pyrophosphate</keyword>
<evidence type="ECO:0000256" key="3">
    <source>
        <dbReference type="ARBA" id="ARBA00011738"/>
    </source>
</evidence>
<feature type="binding site" evidence="10">
    <location>
        <position position="144"/>
    </location>
    <ligand>
        <name>Mg(2+)</name>
        <dbReference type="ChEBI" id="CHEBI:18420"/>
    </ligand>
</feature>
<dbReference type="CDD" id="cd07033">
    <property type="entry name" value="TPP_PYR_DXS_TK_like"/>
    <property type="match status" value="1"/>
</dbReference>
<evidence type="ECO:0000313" key="12">
    <source>
        <dbReference type="EMBL" id="QTN01502.1"/>
    </source>
</evidence>
<evidence type="ECO:0000256" key="1">
    <source>
        <dbReference type="ARBA" id="ARBA00004980"/>
    </source>
</evidence>
<feature type="binding site" evidence="10">
    <location>
        <position position="173"/>
    </location>
    <ligand>
        <name>Mg(2+)</name>
        <dbReference type="ChEBI" id="CHEBI:18420"/>
    </ligand>
</feature>
<keyword evidence="13" id="KW-1185">Reference proteome</keyword>
<feature type="binding site" evidence="10">
    <location>
        <position position="173"/>
    </location>
    <ligand>
        <name>thiamine diphosphate</name>
        <dbReference type="ChEBI" id="CHEBI:58937"/>
    </ligand>
</feature>
<gene>
    <name evidence="10" type="primary">dxs</name>
    <name evidence="12" type="ORF">ERJ70_11025</name>
</gene>
<evidence type="ECO:0000256" key="6">
    <source>
        <dbReference type="ARBA" id="ARBA00022842"/>
    </source>
</evidence>
<dbReference type="RefSeq" id="WP_209369322.1">
    <property type="nucleotide sequence ID" value="NZ_CP046956.1"/>
</dbReference>
<evidence type="ECO:0000256" key="10">
    <source>
        <dbReference type="HAMAP-Rule" id="MF_00315"/>
    </source>
</evidence>
<dbReference type="Proteomes" id="UP000665043">
    <property type="component" value="Chromosome"/>
</dbReference>
<name>A0ABX7W225_9BACI</name>
<dbReference type="NCBIfam" id="TIGR00204">
    <property type="entry name" value="dxs"/>
    <property type="match status" value="1"/>
</dbReference>
<dbReference type="PANTHER" id="PTHR43322:SF5">
    <property type="entry name" value="1-DEOXY-D-XYLULOSE-5-PHOSPHATE SYNTHASE, CHLOROPLASTIC"/>
    <property type="match status" value="1"/>
</dbReference>
<comment type="cofactor">
    <cofactor evidence="10">
        <name>thiamine diphosphate</name>
        <dbReference type="ChEBI" id="CHEBI:58937"/>
    </cofactor>
    <text evidence="10">Binds 1 thiamine pyrophosphate per subunit.</text>
</comment>
<dbReference type="GO" id="GO:0008661">
    <property type="term" value="F:1-deoxy-D-xylulose-5-phosphate synthase activity"/>
    <property type="evidence" value="ECO:0007669"/>
    <property type="project" value="UniProtKB-EC"/>
</dbReference>
<dbReference type="SUPFAM" id="SSF52922">
    <property type="entry name" value="TK C-terminal domain-like"/>
    <property type="match status" value="1"/>
</dbReference>
<dbReference type="InterPro" id="IPR029061">
    <property type="entry name" value="THDP-binding"/>
</dbReference>
<accession>A0ABX7W225</accession>
<evidence type="ECO:0000259" key="11">
    <source>
        <dbReference type="SMART" id="SM00861"/>
    </source>
</evidence>
<dbReference type="EMBL" id="CP046956">
    <property type="protein sequence ID" value="QTN01502.1"/>
    <property type="molecule type" value="Genomic_DNA"/>
</dbReference>
<comment type="function">
    <text evidence="10">Catalyzes the acyloin condensation reaction between C atoms 2 and 3 of pyruvate and glyceraldehyde 3-phosphate to yield 1-deoxy-D-xylulose-5-phosphate (DXP).</text>
</comment>
<comment type="similarity">
    <text evidence="2 10">Belongs to the transketolase family. DXPS subfamily.</text>
</comment>
<evidence type="ECO:0000313" key="13">
    <source>
        <dbReference type="Proteomes" id="UP000665043"/>
    </source>
</evidence>
<dbReference type="PROSITE" id="PS00801">
    <property type="entry name" value="TRANSKETOLASE_1"/>
    <property type="match status" value="1"/>
</dbReference>
<dbReference type="NCBIfam" id="NF003933">
    <property type="entry name" value="PRK05444.2-2"/>
    <property type="match status" value="1"/>
</dbReference>
<evidence type="ECO:0000256" key="4">
    <source>
        <dbReference type="ARBA" id="ARBA00022679"/>
    </source>
</evidence>
<keyword evidence="7 10" id="KW-0784">Thiamine biosynthesis</keyword>